<accession>A0A0M3HRE9</accession>
<organism evidence="1 2">
    <name type="scientific">Ascaris lumbricoides</name>
    <name type="common">Giant roundworm</name>
    <dbReference type="NCBI Taxonomy" id="6252"/>
    <lineage>
        <taxon>Eukaryota</taxon>
        <taxon>Metazoa</taxon>
        <taxon>Ecdysozoa</taxon>
        <taxon>Nematoda</taxon>
        <taxon>Chromadorea</taxon>
        <taxon>Rhabditida</taxon>
        <taxon>Spirurina</taxon>
        <taxon>Ascaridomorpha</taxon>
        <taxon>Ascaridoidea</taxon>
        <taxon>Ascarididae</taxon>
        <taxon>Ascaris</taxon>
    </lineage>
</organism>
<name>A0A0M3HRE9_ASCLU</name>
<dbReference type="AlphaFoldDB" id="A0A0M3HRE9"/>
<protein>
    <submittedName>
        <fullName evidence="2">Ovule protein</fullName>
    </submittedName>
</protein>
<dbReference type="WBParaSite" id="ALUE_0000487001-mRNA-1">
    <property type="protein sequence ID" value="ALUE_0000487001-mRNA-1"/>
    <property type="gene ID" value="ALUE_0000487001"/>
</dbReference>
<dbReference type="Proteomes" id="UP000036681">
    <property type="component" value="Unplaced"/>
</dbReference>
<sequence>MREKQVTSFRNIWETSVFSFDEWKEKTTNVAQYYLASSKKRPFGQTSYCQKRRFCAFRVTYFNGQDLEQNLRPTSTTIGSQALSSASYQTTSYDEEHDNY</sequence>
<evidence type="ECO:0000313" key="1">
    <source>
        <dbReference type="Proteomes" id="UP000036681"/>
    </source>
</evidence>
<evidence type="ECO:0000313" key="2">
    <source>
        <dbReference type="WBParaSite" id="ALUE_0000487001-mRNA-1"/>
    </source>
</evidence>
<reference evidence="2" key="1">
    <citation type="submission" date="2017-02" db="UniProtKB">
        <authorList>
            <consortium name="WormBaseParasite"/>
        </authorList>
    </citation>
    <scope>IDENTIFICATION</scope>
</reference>
<keyword evidence="1" id="KW-1185">Reference proteome</keyword>
<proteinExistence type="predicted"/>